<dbReference type="InterPro" id="IPR015422">
    <property type="entry name" value="PyrdxlP-dep_Trfase_small"/>
</dbReference>
<evidence type="ECO:0000313" key="8">
    <source>
        <dbReference type="EMBL" id="GEB55334.1"/>
    </source>
</evidence>
<dbReference type="OrthoDB" id="5332339at2"/>
<evidence type="ECO:0000256" key="6">
    <source>
        <dbReference type="ARBA" id="ARBA00023285"/>
    </source>
</evidence>
<keyword evidence="9" id="KW-1185">Reference proteome</keyword>
<name>A0A4Y3RCY0_9ACTN</name>
<dbReference type="InterPro" id="IPR005814">
    <property type="entry name" value="Aminotrans_3"/>
</dbReference>
<keyword evidence="3" id="KW-0846">Cobalamin</keyword>
<dbReference type="AlphaFoldDB" id="A0A4Y3RCY0"/>
<dbReference type="InterPro" id="IPR015424">
    <property type="entry name" value="PyrdxlP-dep_Trfase"/>
</dbReference>
<proteinExistence type="inferred from homology"/>
<dbReference type="CDD" id="cd00610">
    <property type="entry name" value="OAT_like"/>
    <property type="match status" value="1"/>
</dbReference>
<dbReference type="GO" id="GO:0008483">
    <property type="term" value="F:transaminase activity"/>
    <property type="evidence" value="ECO:0007669"/>
    <property type="project" value="InterPro"/>
</dbReference>
<dbReference type="GO" id="GO:0050097">
    <property type="term" value="F:methylaspartate mutase activity"/>
    <property type="evidence" value="ECO:0007669"/>
    <property type="project" value="InterPro"/>
</dbReference>
<dbReference type="Proteomes" id="UP000315226">
    <property type="component" value="Unassembled WGS sequence"/>
</dbReference>
<dbReference type="InterPro" id="IPR006396">
    <property type="entry name" value="Glu_mut_E"/>
</dbReference>
<reference evidence="8 9" key="1">
    <citation type="submission" date="2019-06" db="EMBL/GenBank/DDBJ databases">
        <title>Whole genome shotgun sequence of Streptomyces gardneri NBRC 12865.</title>
        <authorList>
            <person name="Hosoyama A."/>
            <person name="Uohara A."/>
            <person name="Ohji S."/>
            <person name="Ichikawa N."/>
        </authorList>
    </citation>
    <scope>NUCLEOTIDE SEQUENCE [LARGE SCALE GENOMIC DNA]</scope>
    <source>
        <strain evidence="8 9">NBRC 12865</strain>
    </source>
</reference>
<keyword evidence="5" id="KW-0413">Isomerase</keyword>
<dbReference type="Pfam" id="PF06368">
    <property type="entry name" value="Met_asp_mut_E"/>
    <property type="match status" value="1"/>
</dbReference>
<dbReference type="SUPFAM" id="SSF53383">
    <property type="entry name" value="PLP-dependent transferases"/>
    <property type="match status" value="1"/>
</dbReference>
<evidence type="ECO:0000256" key="7">
    <source>
        <dbReference type="SAM" id="MobiDB-lite"/>
    </source>
</evidence>
<evidence type="ECO:0000256" key="3">
    <source>
        <dbReference type="ARBA" id="ARBA00022628"/>
    </source>
</evidence>
<dbReference type="PANTHER" id="PTHR43094">
    <property type="entry name" value="AMINOTRANSFERASE"/>
    <property type="match status" value="1"/>
</dbReference>
<dbReference type="EMBL" id="BJMN01000006">
    <property type="protein sequence ID" value="GEB55334.1"/>
    <property type="molecule type" value="Genomic_DNA"/>
</dbReference>
<evidence type="ECO:0000256" key="5">
    <source>
        <dbReference type="ARBA" id="ARBA00023235"/>
    </source>
</evidence>
<feature type="region of interest" description="Disordered" evidence="7">
    <location>
        <begin position="459"/>
        <end position="507"/>
    </location>
</feature>
<comment type="similarity">
    <text evidence="2">Belongs to the class-III pyridoxal-phosphate-dependent aminotransferase family.</text>
</comment>
<dbReference type="GO" id="GO:0031419">
    <property type="term" value="F:cobalamin binding"/>
    <property type="evidence" value="ECO:0007669"/>
    <property type="project" value="UniProtKB-KW"/>
</dbReference>
<protein>
    <recommendedName>
        <fullName evidence="10">Aspartate aminotransferase family protein</fullName>
    </recommendedName>
</protein>
<dbReference type="FunFam" id="3.40.640.10:FF:000004">
    <property type="entry name" value="Acetylornithine aminotransferase"/>
    <property type="match status" value="1"/>
</dbReference>
<dbReference type="Gene3D" id="3.40.640.10">
    <property type="entry name" value="Type I PLP-dependent aspartate aminotransferase-like (Major domain)"/>
    <property type="match status" value="1"/>
</dbReference>
<accession>A0A4Y3RCY0</accession>
<dbReference type="PROSITE" id="PS00600">
    <property type="entry name" value="AA_TRANSFER_CLASS_3"/>
    <property type="match status" value="1"/>
</dbReference>
<dbReference type="NCBIfam" id="NF004718">
    <property type="entry name" value="PRK06062.1"/>
    <property type="match status" value="1"/>
</dbReference>
<feature type="compositionally biased region" description="Low complexity" evidence="7">
    <location>
        <begin position="485"/>
        <end position="501"/>
    </location>
</feature>
<dbReference type="InterPro" id="IPR015421">
    <property type="entry name" value="PyrdxlP-dep_Trfase_major"/>
</dbReference>
<dbReference type="InterPro" id="IPR049704">
    <property type="entry name" value="Aminotrans_3_PPA_site"/>
</dbReference>
<evidence type="ECO:0008006" key="10">
    <source>
        <dbReference type="Google" id="ProtNLM"/>
    </source>
</evidence>
<evidence type="ECO:0000256" key="2">
    <source>
        <dbReference type="ARBA" id="ARBA00008954"/>
    </source>
</evidence>
<comment type="caution">
    <text evidence="8">The sequence shown here is derived from an EMBL/GenBank/DDBJ whole genome shotgun (WGS) entry which is preliminary data.</text>
</comment>
<gene>
    <name evidence="8" type="ORF">SGA01_09390</name>
</gene>
<dbReference type="SUPFAM" id="SSF51703">
    <property type="entry name" value="Cobalamin (vitamin B12)-dependent enzymes"/>
    <property type="match status" value="1"/>
</dbReference>
<dbReference type="InterPro" id="IPR016176">
    <property type="entry name" value="Cbl-dep_enz_cat"/>
</dbReference>
<dbReference type="Pfam" id="PF00202">
    <property type="entry name" value="Aminotran_3"/>
    <property type="match status" value="1"/>
</dbReference>
<dbReference type="GO" id="GO:0019670">
    <property type="term" value="P:anaerobic L-glutamate catabolic process"/>
    <property type="evidence" value="ECO:0007669"/>
    <property type="project" value="InterPro"/>
</dbReference>
<comment type="cofactor">
    <cofactor evidence="1">
        <name>pyridoxal 5'-phosphate</name>
        <dbReference type="ChEBI" id="CHEBI:597326"/>
    </cofactor>
</comment>
<dbReference type="GO" id="GO:0030170">
    <property type="term" value="F:pyridoxal phosphate binding"/>
    <property type="evidence" value="ECO:0007669"/>
    <property type="project" value="InterPro"/>
</dbReference>
<dbReference type="Gene3D" id="3.90.1150.10">
    <property type="entry name" value="Aspartate Aminotransferase, domain 1"/>
    <property type="match status" value="1"/>
</dbReference>
<evidence type="ECO:0000256" key="4">
    <source>
        <dbReference type="ARBA" id="ARBA00022898"/>
    </source>
</evidence>
<evidence type="ECO:0000313" key="9">
    <source>
        <dbReference type="Proteomes" id="UP000315226"/>
    </source>
</evidence>
<keyword evidence="6" id="KW-0170">Cobalt</keyword>
<organism evidence="8 9">
    <name type="scientific">Streptomyces gardneri</name>
    <dbReference type="NCBI Taxonomy" id="66892"/>
    <lineage>
        <taxon>Bacteria</taxon>
        <taxon>Bacillati</taxon>
        <taxon>Actinomycetota</taxon>
        <taxon>Actinomycetes</taxon>
        <taxon>Kitasatosporales</taxon>
        <taxon>Streptomycetaceae</taxon>
        <taxon>Streptomyces</taxon>
    </lineage>
</organism>
<evidence type="ECO:0000256" key="1">
    <source>
        <dbReference type="ARBA" id="ARBA00001933"/>
    </source>
</evidence>
<sequence length="952" mass="102437">MTELDTLELAPDVADSLPDWSDVVAHLASPRLPRVVDVLRAAEALGRPAVQPRCGVGGHEPMRHLLRELEAAAPDILSVTIDSHTRLRKFRAARDVLLRDPAELNGYPLVTHGWRRGRQLVETVGVPLEVRHGSPDPRELFAVSLASGITSFEGGGIGYNLPYSKDVPLSRSLRAWQRVDAVCGTLARSGVVVDRELFGTLTAVLVPPSVSLAMTLLEGAAAVAEGVRCLSISYPQSGEIHQDIAALRATRTLARRYLGPDVEVYPVLHEFMGVFPTTPEFAGGLILLGGLTARLGGATKVITKTVQEAQGIPDAAANASGLRTAALGASELLDFVRVDEDRVAEEQHWIEREVAELVEPVLAADVLFEGIERAFRDGRLDIPFSASIHARSEIVPRRDAHGSIRYGSSGNLPFSGPVLRRQAALLREAEGTPPRSRMAAVHDDIHHFLAKERALFLPGATPSERRRPPLPDPSRTSFSLPPIEVPMSSSASGSSAPVPAGLPDPEAGARVVADDRAHLFHSWAAQGAVNPMPVAGGEGRYFWDYEGRRYLDFSSQFINLNIGHAHPKVVAAIKDQADRICMIASTFANDRRGEAARLIAEIAPGDLNRVFFTNGGAEANEHAVRMARIHTGRPKVLSAYRSYHGGTATAISLTGDPRRWANENSGSASGNVAHFFGPYLYRSHFHATTEAEECERALAHLEQVITFEGPSTIAAIVLETVVGTAGILVPPPGYLAGVRELCDRYGILYIADEVMSGFGRTGAWFAVDHWGVTPDLITFAKGVNSGYVPLGGVILSDAVHDTFRDVAYPGGLTYSGHPLACAAAVGTITAMREEGVNENAARVGAEIIGPGLREIADRHPSVGEVRGLGVFWAVELVRDRETREMLVPYAAGGELARPVDEVVAACKEGGMWPVYNYNRIHVVPPCTITDDEAREGLAILDQALYAADKYVG</sequence>
<dbReference type="Gene3D" id="3.20.20.240">
    <property type="entry name" value="Methylmalonyl-CoA mutase"/>
    <property type="match status" value="1"/>
</dbReference>
<dbReference type="GO" id="GO:0005829">
    <property type="term" value="C:cytosol"/>
    <property type="evidence" value="ECO:0007669"/>
    <property type="project" value="TreeGrafter"/>
</dbReference>
<dbReference type="PANTHER" id="PTHR43094:SF1">
    <property type="entry name" value="AMINOTRANSFERASE CLASS-III"/>
    <property type="match status" value="1"/>
</dbReference>
<keyword evidence="4" id="KW-0663">Pyridoxal phosphate</keyword>